<evidence type="ECO:0000256" key="1">
    <source>
        <dbReference type="SAM" id="MobiDB-lite"/>
    </source>
</evidence>
<name>A0AAV9FW91_ACOCL</name>
<accession>A0AAV9FW91</accession>
<feature type="compositionally biased region" description="Basic and acidic residues" evidence="1">
    <location>
        <begin position="31"/>
        <end position="42"/>
    </location>
</feature>
<dbReference type="EMBL" id="JAUJYO010000001">
    <property type="protein sequence ID" value="KAK1327098.1"/>
    <property type="molecule type" value="Genomic_DNA"/>
</dbReference>
<gene>
    <name evidence="3" type="ORF">QJS10_CPA01g02322</name>
</gene>
<evidence type="ECO:0000259" key="2">
    <source>
        <dbReference type="Pfam" id="PF10607"/>
    </source>
</evidence>
<dbReference type="Pfam" id="PF10607">
    <property type="entry name" value="CTLH"/>
    <property type="match status" value="1"/>
</dbReference>
<dbReference type="Proteomes" id="UP001180020">
    <property type="component" value="Unassembled WGS sequence"/>
</dbReference>
<evidence type="ECO:0000313" key="3">
    <source>
        <dbReference type="EMBL" id="KAK1327098.1"/>
    </source>
</evidence>
<dbReference type="AlphaFoldDB" id="A0AAV9FW91"/>
<organism evidence="3 4">
    <name type="scientific">Acorus calamus</name>
    <name type="common">Sweet flag</name>
    <dbReference type="NCBI Taxonomy" id="4465"/>
    <lineage>
        <taxon>Eukaryota</taxon>
        <taxon>Viridiplantae</taxon>
        <taxon>Streptophyta</taxon>
        <taxon>Embryophyta</taxon>
        <taxon>Tracheophyta</taxon>
        <taxon>Spermatophyta</taxon>
        <taxon>Magnoliopsida</taxon>
        <taxon>Liliopsida</taxon>
        <taxon>Acoraceae</taxon>
        <taxon>Acorus</taxon>
    </lineage>
</organism>
<evidence type="ECO:0000313" key="4">
    <source>
        <dbReference type="Proteomes" id="UP001180020"/>
    </source>
</evidence>
<reference evidence="3" key="1">
    <citation type="journal article" date="2023" name="Nat. Commun.">
        <title>Diploid and tetraploid genomes of Acorus and the evolution of monocots.</title>
        <authorList>
            <person name="Ma L."/>
            <person name="Liu K.W."/>
            <person name="Li Z."/>
            <person name="Hsiao Y.Y."/>
            <person name="Qi Y."/>
            <person name="Fu T."/>
            <person name="Tang G.D."/>
            <person name="Zhang D."/>
            <person name="Sun W.H."/>
            <person name="Liu D.K."/>
            <person name="Li Y."/>
            <person name="Chen G.Z."/>
            <person name="Liu X.D."/>
            <person name="Liao X.Y."/>
            <person name="Jiang Y.T."/>
            <person name="Yu X."/>
            <person name="Hao Y."/>
            <person name="Huang J."/>
            <person name="Zhao X.W."/>
            <person name="Ke S."/>
            <person name="Chen Y.Y."/>
            <person name="Wu W.L."/>
            <person name="Hsu J.L."/>
            <person name="Lin Y.F."/>
            <person name="Huang M.D."/>
            <person name="Li C.Y."/>
            <person name="Huang L."/>
            <person name="Wang Z.W."/>
            <person name="Zhao X."/>
            <person name="Zhong W.Y."/>
            <person name="Peng D.H."/>
            <person name="Ahmad S."/>
            <person name="Lan S."/>
            <person name="Zhang J.S."/>
            <person name="Tsai W.C."/>
            <person name="Van de Peer Y."/>
            <person name="Liu Z.J."/>
        </authorList>
    </citation>
    <scope>NUCLEOTIDE SEQUENCE</scope>
    <source>
        <strain evidence="3">CP</strain>
    </source>
</reference>
<feature type="domain" description="CTLH/CRA C-terminal to LisH motif" evidence="2">
    <location>
        <begin position="78"/>
        <end position="129"/>
    </location>
</feature>
<proteinExistence type="predicted"/>
<protein>
    <recommendedName>
        <fullName evidence="2">CTLH/CRA C-terminal to LisH motif domain-containing protein</fullName>
    </recommendedName>
</protein>
<feature type="region of interest" description="Disordered" evidence="1">
    <location>
        <begin position="31"/>
        <end position="61"/>
    </location>
</feature>
<dbReference type="InterPro" id="IPR024964">
    <property type="entry name" value="CTLH/CRA"/>
</dbReference>
<comment type="caution">
    <text evidence="3">The sequence shown here is derived from an EMBL/GenBank/DDBJ whole genome shotgun (WGS) entry which is preliminary data.</text>
</comment>
<keyword evidence="4" id="KW-1185">Reference proteome</keyword>
<reference evidence="3" key="2">
    <citation type="submission" date="2023-06" db="EMBL/GenBank/DDBJ databases">
        <authorList>
            <person name="Ma L."/>
            <person name="Liu K.-W."/>
            <person name="Li Z."/>
            <person name="Hsiao Y.-Y."/>
            <person name="Qi Y."/>
            <person name="Fu T."/>
            <person name="Tang G."/>
            <person name="Zhang D."/>
            <person name="Sun W.-H."/>
            <person name="Liu D.-K."/>
            <person name="Li Y."/>
            <person name="Chen G.-Z."/>
            <person name="Liu X.-D."/>
            <person name="Liao X.-Y."/>
            <person name="Jiang Y.-T."/>
            <person name="Yu X."/>
            <person name="Hao Y."/>
            <person name="Huang J."/>
            <person name="Zhao X.-W."/>
            <person name="Ke S."/>
            <person name="Chen Y.-Y."/>
            <person name="Wu W.-L."/>
            <person name="Hsu J.-L."/>
            <person name="Lin Y.-F."/>
            <person name="Huang M.-D."/>
            <person name="Li C.-Y."/>
            <person name="Huang L."/>
            <person name="Wang Z.-W."/>
            <person name="Zhao X."/>
            <person name="Zhong W.-Y."/>
            <person name="Peng D.-H."/>
            <person name="Ahmad S."/>
            <person name="Lan S."/>
            <person name="Zhang J.-S."/>
            <person name="Tsai W.-C."/>
            <person name="Van De Peer Y."/>
            <person name="Liu Z.-J."/>
        </authorList>
    </citation>
    <scope>NUCLEOTIDE SEQUENCE</scope>
    <source>
        <strain evidence="3">CP</strain>
        <tissue evidence="3">Leaves</tissue>
    </source>
</reference>
<sequence>MAFSVFLNNIRLEGRFEEGDYERGVVEEVERCGDQEGGHEQAGDELPSDGGVHRSYGEVSDEQCGNVEDAIEKVNDLNLEQGFLEKLERMVALLAFEDVANCPVGELLEISQRLKTSSEVNAAILTSQSCEKV</sequence>